<keyword evidence="7 10" id="KW-0028">Amino-acid biosynthesis</keyword>
<dbReference type="GO" id="GO:0009098">
    <property type="term" value="P:L-leucine biosynthetic process"/>
    <property type="evidence" value="ECO:0007669"/>
    <property type="project" value="UniProtKB-UniRule"/>
</dbReference>
<evidence type="ECO:0000259" key="11">
    <source>
        <dbReference type="Pfam" id="PF00694"/>
    </source>
</evidence>
<dbReference type="EMBL" id="CP009238">
    <property type="protein sequence ID" value="AIL32893.1"/>
    <property type="molecule type" value="Genomic_DNA"/>
</dbReference>
<dbReference type="STRING" id="1072685.IX83_05780"/>
<dbReference type="Proteomes" id="UP000028945">
    <property type="component" value="Chromosome"/>
</dbReference>
<name>A0A077DIA1_9BURK</name>
<reference evidence="12 13" key="1">
    <citation type="journal article" date="2014" name="BMC Genomics">
        <title>A genomic perspective on a new bacterial genus and species from the Alcaligenaceae family, Basilea psittacipulmonis.</title>
        <authorList>
            <person name="Whiteson K.L."/>
            <person name="Hernandez D."/>
            <person name="Lazarevic V."/>
            <person name="Gaia N."/>
            <person name="Farinelli L."/>
            <person name="Francois P."/>
            <person name="Pilo P."/>
            <person name="Frey J."/>
            <person name="Schrenzel J."/>
        </authorList>
    </citation>
    <scope>NUCLEOTIDE SEQUENCE [LARGE SCALE GENOMIC DNA]</scope>
    <source>
        <strain evidence="12 13">DSM 24701</strain>
    </source>
</reference>
<evidence type="ECO:0000256" key="10">
    <source>
        <dbReference type="HAMAP-Rule" id="MF_01031"/>
    </source>
</evidence>
<gene>
    <name evidence="10" type="primary">leuD</name>
    <name evidence="12" type="ORF">IX83_05780</name>
</gene>
<dbReference type="Gene3D" id="3.20.19.10">
    <property type="entry name" value="Aconitase, domain 4"/>
    <property type="match status" value="1"/>
</dbReference>
<protein>
    <recommendedName>
        <fullName evidence="10">3-isopropylmalate dehydratase small subunit</fullName>
        <ecNumber evidence="10">4.2.1.33</ecNumber>
    </recommendedName>
    <alternativeName>
        <fullName evidence="10">Alpha-IPM isomerase</fullName>
        <shortName evidence="10">IPMI</shortName>
    </alternativeName>
    <alternativeName>
        <fullName evidence="10">Isopropylmalate isomerase</fullName>
    </alternativeName>
</protein>
<dbReference type="GO" id="GO:0009316">
    <property type="term" value="C:3-isopropylmalate dehydratase complex"/>
    <property type="evidence" value="ECO:0007669"/>
    <property type="project" value="InterPro"/>
</dbReference>
<feature type="domain" description="Aconitase A/isopropylmalate dehydratase small subunit swivel" evidence="11">
    <location>
        <begin position="1"/>
        <end position="132"/>
    </location>
</feature>
<evidence type="ECO:0000256" key="3">
    <source>
        <dbReference type="ARBA" id="ARBA00004729"/>
    </source>
</evidence>
<dbReference type="HAMAP" id="MF_01031">
    <property type="entry name" value="LeuD_type1"/>
    <property type="match status" value="1"/>
</dbReference>
<dbReference type="AlphaFoldDB" id="A0A077DIA1"/>
<evidence type="ECO:0000256" key="1">
    <source>
        <dbReference type="ARBA" id="ARBA00000491"/>
    </source>
</evidence>
<comment type="function">
    <text evidence="2 10">Catalyzes the isomerization between 2-isopropylmalate and 3-isopropylmalate, via the formation of 2-isopropylmaleate.</text>
</comment>
<keyword evidence="8 10" id="KW-0456">Lyase</keyword>
<dbReference type="KEGG" id="bpsi:IX83_05780"/>
<dbReference type="InterPro" id="IPR015928">
    <property type="entry name" value="Aconitase/3IPM_dehydase_swvl"/>
</dbReference>
<evidence type="ECO:0000256" key="5">
    <source>
        <dbReference type="ARBA" id="ARBA00011271"/>
    </source>
</evidence>
<dbReference type="UniPathway" id="UPA00048">
    <property type="reaction ID" value="UER00071"/>
</dbReference>
<comment type="similarity">
    <text evidence="4 10">Belongs to the LeuD family. LeuD type 1 subfamily.</text>
</comment>
<keyword evidence="6 10" id="KW-0432">Leucine biosynthesis</keyword>
<keyword evidence="9 10" id="KW-0100">Branched-chain amino acid biosynthesis</keyword>
<dbReference type="eggNOG" id="COG0066">
    <property type="taxonomic scope" value="Bacteria"/>
</dbReference>
<keyword evidence="13" id="KW-1185">Reference proteome</keyword>
<evidence type="ECO:0000256" key="7">
    <source>
        <dbReference type="ARBA" id="ARBA00022605"/>
    </source>
</evidence>
<dbReference type="InterPro" id="IPR050075">
    <property type="entry name" value="LeuD"/>
</dbReference>
<dbReference type="InterPro" id="IPR000573">
    <property type="entry name" value="AconitaseA/IPMdHydase_ssu_swvl"/>
</dbReference>
<comment type="subunit">
    <text evidence="5 10">Heterodimer of LeuC and LeuD.</text>
</comment>
<dbReference type="SUPFAM" id="SSF52016">
    <property type="entry name" value="LeuD/IlvD-like"/>
    <property type="match status" value="1"/>
</dbReference>
<dbReference type="Pfam" id="PF00694">
    <property type="entry name" value="Aconitase_C"/>
    <property type="match status" value="1"/>
</dbReference>
<dbReference type="GO" id="GO:0003861">
    <property type="term" value="F:3-isopropylmalate dehydratase activity"/>
    <property type="evidence" value="ECO:0007669"/>
    <property type="project" value="UniProtKB-UniRule"/>
</dbReference>
<evidence type="ECO:0000256" key="4">
    <source>
        <dbReference type="ARBA" id="ARBA00009845"/>
    </source>
</evidence>
<sequence length="216" mass="24602">MQAFSIHKGLVVPLDRANVDTDLIIPKQFLKSIKRTGFGPNAFDELRYLDHGEPGMDHTKRPLNPDFVLNFPRYQGASILLARENFGCGSSREHAPWALIQYGFRAIIAPSFADIFFNNSYKNGLLPIVLSAQDVDELFQAVQANEGYELTIDLPNQQVITPSSKTYAFDITAFRKHCLINGLDDIGLTLQKAEEIRHFEQNYFKKYPWLNPSHQE</sequence>
<proteinExistence type="inferred from homology"/>
<evidence type="ECO:0000256" key="9">
    <source>
        <dbReference type="ARBA" id="ARBA00023304"/>
    </source>
</evidence>
<evidence type="ECO:0000256" key="6">
    <source>
        <dbReference type="ARBA" id="ARBA00022430"/>
    </source>
</evidence>
<organism evidence="12 13">
    <name type="scientific">Basilea psittacipulmonis DSM 24701</name>
    <dbReference type="NCBI Taxonomy" id="1072685"/>
    <lineage>
        <taxon>Bacteria</taxon>
        <taxon>Pseudomonadati</taxon>
        <taxon>Pseudomonadota</taxon>
        <taxon>Betaproteobacteria</taxon>
        <taxon>Burkholderiales</taxon>
        <taxon>Alcaligenaceae</taxon>
        <taxon>Basilea</taxon>
    </lineage>
</organism>
<dbReference type="NCBIfam" id="TIGR00171">
    <property type="entry name" value="leuD"/>
    <property type="match status" value="1"/>
</dbReference>
<dbReference type="HOGENOM" id="CLU_081378_0_3_4"/>
<evidence type="ECO:0000256" key="8">
    <source>
        <dbReference type="ARBA" id="ARBA00023239"/>
    </source>
</evidence>
<dbReference type="RefSeq" id="WP_038500105.1">
    <property type="nucleotide sequence ID" value="NZ_AFWK01000081.1"/>
</dbReference>
<dbReference type="NCBIfam" id="NF002458">
    <property type="entry name" value="PRK01641.1"/>
    <property type="match status" value="1"/>
</dbReference>
<evidence type="ECO:0000256" key="2">
    <source>
        <dbReference type="ARBA" id="ARBA00002695"/>
    </source>
</evidence>
<dbReference type="InterPro" id="IPR033940">
    <property type="entry name" value="IPMI_Swivel"/>
</dbReference>
<dbReference type="PANTHER" id="PTHR43345:SF5">
    <property type="entry name" value="3-ISOPROPYLMALATE DEHYDRATASE SMALL SUBUNIT"/>
    <property type="match status" value="1"/>
</dbReference>
<evidence type="ECO:0000313" key="13">
    <source>
        <dbReference type="Proteomes" id="UP000028945"/>
    </source>
</evidence>
<dbReference type="CDD" id="cd01577">
    <property type="entry name" value="IPMI_Swivel"/>
    <property type="match status" value="1"/>
</dbReference>
<dbReference type="InterPro" id="IPR004431">
    <property type="entry name" value="3-IsopropMal_deHydase_ssu"/>
</dbReference>
<dbReference type="FunFam" id="3.20.19.10:FF:000003">
    <property type="entry name" value="3-isopropylmalate dehydratase small subunit"/>
    <property type="match status" value="1"/>
</dbReference>
<dbReference type="EC" id="4.2.1.33" evidence="10"/>
<dbReference type="PANTHER" id="PTHR43345">
    <property type="entry name" value="3-ISOPROPYLMALATE DEHYDRATASE SMALL SUBUNIT 2-RELATED-RELATED"/>
    <property type="match status" value="1"/>
</dbReference>
<comment type="pathway">
    <text evidence="3 10">Amino-acid biosynthesis; L-leucine biosynthesis; L-leucine from 3-methyl-2-oxobutanoate: step 2/4.</text>
</comment>
<accession>A0A077DIA1</accession>
<dbReference type="OrthoDB" id="9777465at2"/>
<comment type="catalytic activity">
    <reaction evidence="1 10">
        <text>(2R,3S)-3-isopropylmalate = (2S)-2-isopropylmalate</text>
        <dbReference type="Rhea" id="RHEA:32287"/>
        <dbReference type="ChEBI" id="CHEBI:1178"/>
        <dbReference type="ChEBI" id="CHEBI:35121"/>
        <dbReference type="EC" id="4.2.1.33"/>
    </reaction>
</comment>
<evidence type="ECO:0000313" key="12">
    <source>
        <dbReference type="EMBL" id="AIL32893.1"/>
    </source>
</evidence>